<sequence length="182" mass="19988">MNFEGVPSGPALRAGRLLLSEAGISASNGHAGAGSRPSRVRKGRREWQVAAMAVAKKAATKQPVRLYAKGVILGYKRNLAFASSPSSVFAAVWAAVRRPGERGGREGVPTPHRSKSNVYPNTTLLKVDGVRTRDDCTYYLGKRVAYVYKAKKEVKNSKYRVMWGKIRRPHGNSGVFRAKFKK</sequence>
<evidence type="ECO:0000256" key="1">
    <source>
        <dbReference type="ARBA" id="ARBA00009269"/>
    </source>
</evidence>
<keyword evidence="5" id="KW-1185">Reference proteome</keyword>
<evidence type="ECO:0000313" key="5">
    <source>
        <dbReference type="Proteomes" id="UP001189429"/>
    </source>
</evidence>
<gene>
    <name evidence="4" type="ORF">PCOR1329_LOCUS50396</name>
</gene>
<feature type="non-terminal residue" evidence="4">
    <location>
        <position position="182"/>
    </location>
</feature>
<reference evidence="4" key="1">
    <citation type="submission" date="2023-10" db="EMBL/GenBank/DDBJ databases">
        <authorList>
            <person name="Chen Y."/>
            <person name="Shah S."/>
            <person name="Dougan E. K."/>
            <person name="Thang M."/>
            <person name="Chan C."/>
        </authorList>
    </citation>
    <scope>NUCLEOTIDE SEQUENCE [LARGE SCALE GENOMIC DNA]</scope>
</reference>
<organism evidence="4 5">
    <name type="scientific">Prorocentrum cordatum</name>
    <dbReference type="NCBI Taxonomy" id="2364126"/>
    <lineage>
        <taxon>Eukaryota</taxon>
        <taxon>Sar</taxon>
        <taxon>Alveolata</taxon>
        <taxon>Dinophyceae</taxon>
        <taxon>Prorocentrales</taxon>
        <taxon>Prorocentraceae</taxon>
        <taxon>Prorocentrum</taxon>
    </lineage>
</organism>
<evidence type="ECO:0000256" key="2">
    <source>
        <dbReference type="ARBA" id="ARBA00022980"/>
    </source>
</evidence>
<dbReference type="Pfam" id="PF01247">
    <property type="entry name" value="Ribosomal_L35Ae"/>
    <property type="match status" value="1"/>
</dbReference>
<keyword evidence="2" id="KW-0689">Ribosomal protein</keyword>
<accession>A0ABN9UPH6</accession>
<comment type="similarity">
    <text evidence="1">Belongs to the eukaryotic ribosomal protein eL33 family.</text>
</comment>
<proteinExistence type="inferred from homology"/>
<dbReference type="SUPFAM" id="SSF50447">
    <property type="entry name" value="Translation proteins"/>
    <property type="match status" value="1"/>
</dbReference>
<evidence type="ECO:0000313" key="4">
    <source>
        <dbReference type="EMBL" id="CAK0861840.1"/>
    </source>
</evidence>
<dbReference type="InterPro" id="IPR009000">
    <property type="entry name" value="Transl_B-barrel_sf"/>
</dbReference>
<evidence type="ECO:0000256" key="3">
    <source>
        <dbReference type="ARBA" id="ARBA00023274"/>
    </source>
</evidence>
<comment type="caution">
    <text evidence="4">The sequence shown here is derived from an EMBL/GenBank/DDBJ whole genome shotgun (WGS) entry which is preliminary data.</text>
</comment>
<dbReference type="InterPro" id="IPR038661">
    <property type="entry name" value="Ribosomal_eL33_sf"/>
</dbReference>
<protein>
    <recommendedName>
        <fullName evidence="6">60S ribosomal protein L35a</fullName>
    </recommendedName>
</protein>
<dbReference type="PANTHER" id="PTHR10902">
    <property type="entry name" value="60S RIBOSOMAL PROTEIN L35A"/>
    <property type="match status" value="1"/>
</dbReference>
<keyword evidence="3" id="KW-0687">Ribonucleoprotein</keyword>
<dbReference type="EMBL" id="CAUYUJ010016098">
    <property type="protein sequence ID" value="CAK0861840.1"/>
    <property type="molecule type" value="Genomic_DNA"/>
</dbReference>
<dbReference type="Gene3D" id="2.40.10.190">
    <property type="entry name" value="translation elongation factor selb, chain A, domain 4"/>
    <property type="match status" value="1"/>
</dbReference>
<dbReference type="Proteomes" id="UP001189429">
    <property type="component" value="Unassembled WGS sequence"/>
</dbReference>
<name>A0ABN9UPH6_9DINO</name>
<evidence type="ECO:0008006" key="6">
    <source>
        <dbReference type="Google" id="ProtNLM"/>
    </source>
</evidence>
<dbReference type="InterPro" id="IPR001780">
    <property type="entry name" value="Ribosomal_eL33"/>
</dbReference>